<dbReference type="KEGG" id="nar:Saro_2992"/>
<evidence type="ECO:0000313" key="1">
    <source>
        <dbReference type="EMBL" id="ABD27427.1"/>
    </source>
</evidence>
<dbReference type="RefSeq" id="WP_011446631.1">
    <property type="nucleotide sequence ID" value="NC_007794.1"/>
</dbReference>
<organism evidence="1 2">
    <name type="scientific">Novosphingobium aromaticivorans (strain ATCC 700278 / DSM 12444 / CCUG 56034 / CIP 105152 / NBRC 16084 / F199)</name>
    <dbReference type="NCBI Taxonomy" id="279238"/>
    <lineage>
        <taxon>Bacteria</taxon>
        <taxon>Pseudomonadati</taxon>
        <taxon>Pseudomonadota</taxon>
        <taxon>Alphaproteobacteria</taxon>
        <taxon>Sphingomonadales</taxon>
        <taxon>Sphingomonadaceae</taxon>
        <taxon>Novosphingobium</taxon>
    </lineage>
</organism>
<accession>Q2G3Z6</accession>
<dbReference type="Gene3D" id="2.170.14.10">
    <property type="entry name" value="Phage P22 tailspike-like, N-terminal domain"/>
    <property type="match status" value="1"/>
</dbReference>
<dbReference type="STRING" id="279238.Saro_2992"/>
<reference evidence="2" key="1">
    <citation type="submission" date="2006-01" db="EMBL/GenBank/DDBJ databases">
        <title>Complete sequence of Novosphingobium aromaticivorans DSM 12444.</title>
        <authorList>
            <consortium name="US DOE Joint Genome Institute"/>
            <person name="Copeland A."/>
            <person name="Lucas S."/>
            <person name="Lapidus A."/>
            <person name="Barry K."/>
            <person name="Detter J.C."/>
            <person name="Glavina T."/>
            <person name="Hammon N."/>
            <person name="Israni S."/>
            <person name="Pitluck S."/>
            <person name="Chain P."/>
            <person name="Malfatti S."/>
            <person name="Shin M."/>
            <person name="Vergez L."/>
            <person name="Schmutz J."/>
            <person name="Larimer F."/>
            <person name="Land M."/>
            <person name="Kyrpides N."/>
            <person name="Ivanova N."/>
            <person name="Fredrickson J."/>
            <person name="Balkwill D."/>
            <person name="Romine M.F."/>
            <person name="Richardson P."/>
        </authorList>
    </citation>
    <scope>NUCLEOTIDE SEQUENCE [LARGE SCALE GENOMIC DNA]</scope>
    <source>
        <strain evidence="2">ATCC 700278 / DSM 12444 / CCUG 56034 / CIP 105152 / NBRC 16084 / F199</strain>
    </source>
</reference>
<sequence length="199" mass="20394">MTARVGNPFPFFLDRSGLPLDGGSIYVGTAGDDPEISPVTVYLDSALSIVAPQPLQVVGGLICNDGNPTAFYVSGSNYSMRVRDADGAEVFYVASAVVGADDYQPLDADLTAIAALATTPYGRAILTAASAAAARSYLGIVDSLPLTGGTVSGNVVRSSAGPHLYHTDNSYVSGRVFVTANGAADPTSQVGDVWLELSA</sequence>
<name>Q2G3Z6_NOVAD</name>
<dbReference type="HOGENOM" id="CLU_1370983_0_0_5"/>
<dbReference type="SUPFAM" id="SSF51327">
    <property type="entry name" value="Head-binding domain of phage P22 tailspike protein"/>
    <property type="match status" value="1"/>
</dbReference>
<dbReference type="Proteomes" id="UP000009134">
    <property type="component" value="Chromosome"/>
</dbReference>
<evidence type="ECO:0000313" key="2">
    <source>
        <dbReference type="Proteomes" id="UP000009134"/>
    </source>
</evidence>
<dbReference type="InterPro" id="IPR036730">
    <property type="entry name" value="P22_tailspike_N_sf"/>
</dbReference>
<gene>
    <name evidence="1" type="ordered locus">Saro_2992</name>
</gene>
<dbReference type="AlphaFoldDB" id="Q2G3Z6"/>
<protein>
    <submittedName>
        <fullName evidence="1">Uncharacterized protein</fullName>
    </submittedName>
</protein>
<dbReference type="eggNOG" id="ENOG5031770">
    <property type="taxonomic scope" value="Bacteria"/>
</dbReference>
<proteinExistence type="predicted"/>
<keyword evidence="2" id="KW-1185">Reference proteome</keyword>
<dbReference type="EMBL" id="CP000248">
    <property type="protein sequence ID" value="ABD27427.1"/>
    <property type="molecule type" value="Genomic_DNA"/>
</dbReference>